<dbReference type="AlphaFoldDB" id="A0A1I4FQ39"/>
<keyword evidence="2" id="KW-1185">Reference proteome</keyword>
<accession>A0A1I4FQ39</accession>
<proteinExistence type="predicted"/>
<gene>
    <name evidence="1" type="ORF">SAMN05216275_16914</name>
</gene>
<organism evidence="1 2">
    <name type="scientific">Streptosporangium canum</name>
    <dbReference type="NCBI Taxonomy" id="324952"/>
    <lineage>
        <taxon>Bacteria</taxon>
        <taxon>Bacillati</taxon>
        <taxon>Actinomycetota</taxon>
        <taxon>Actinomycetes</taxon>
        <taxon>Streptosporangiales</taxon>
        <taxon>Streptosporangiaceae</taxon>
        <taxon>Streptosporangium</taxon>
    </lineage>
</organism>
<reference evidence="2" key="1">
    <citation type="submission" date="2016-10" db="EMBL/GenBank/DDBJ databases">
        <authorList>
            <person name="Varghese N."/>
            <person name="Submissions S."/>
        </authorList>
    </citation>
    <scope>NUCLEOTIDE SEQUENCE [LARGE SCALE GENOMIC DNA]</scope>
    <source>
        <strain evidence="2">CGMCC 4.2126</strain>
    </source>
</reference>
<dbReference type="EMBL" id="FOQY01000069">
    <property type="protein sequence ID" value="SFL19945.1"/>
    <property type="molecule type" value="Genomic_DNA"/>
</dbReference>
<evidence type="ECO:0000313" key="1">
    <source>
        <dbReference type="EMBL" id="SFL19945.1"/>
    </source>
</evidence>
<protein>
    <recommendedName>
        <fullName evidence="3">Helix-turn-helix of DDE superfamily endonuclease</fullName>
    </recommendedName>
</protein>
<name>A0A1I4FQ39_9ACTN</name>
<evidence type="ECO:0008006" key="3">
    <source>
        <dbReference type="Google" id="ProtNLM"/>
    </source>
</evidence>
<dbReference type="Proteomes" id="UP000199111">
    <property type="component" value="Unassembled WGS sequence"/>
</dbReference>
<sequence length="161" mass="18283">MITYRATPDVPRELVCHLSLLLSAERRRLGTRSGSRALTCFEQVVMGLRWFRDRTDRGALSRDHGVSRATAYRYIDEVIDVPADQAPDLHQALRRAIDEGLTRLILDGTVIANTAVSWPGRLRQIHAFFRARSPDQLRATAAPWTSPWLPAGYKRNFWNAA</sequence>
<evidence type="ECO:0000313" key="2">
    <source>
        <dbReference type="Proteomes" id="UP000199111"/>
    </source>
</evidence>